<dbReference type="SMART" id="SM00847">
    <property type="entry name" value="HA2"/>
    <property type="match status" value="1"/>
</dbReference>
<evidence type="ECO:0000313" key="8">
    <source>
        <dbReference type="EMBL" id="AGA35187.1"/>
    </source>
</evidence>
<dbReference type="HOGENOM" id="CLU_001832_3_1_6"/>
<evidence type="ECO:0000256" key="4">
    <source>
        <dbReference type="ARBA" id="ARBA00022840"/>
    </source>
</evidence>
<dbReference type="GO" id="GO:0003724">
    <property type="term" value="F:RNA helicase activity"/>
    <property type="evidence" value="ECO:0007669"/>
    <property type="project" value="InterPro"/>
</dbReference>
<keyword evidence="4" id="KW-0067">ATP-binding</keyword>
<dbReference type="Gene3D" id="1.20.120.1080">
    <property type="match status" value="1"/>
</dbReference>
<dbReference type="SMART" id="SM00382">
    <property type="entry name" value="AAA"/>
    <property type="match status" value="1"/>
</dbReference>
<evidence type="ECO:0000313" key="9">
    <source>
        <dbReference type="Proteomes" id="UP000010809"/>
    </source>
</evidence>
<evidence type="ECO:0000256" key="2">
    <source>
        <dbReference type="ARBA" id="ARBA00022801"/>
    </source>
</evidence>
<dbReference type="InterPro" id="IPR011709">
    <property type="entry name" value="DEAD-box_helicase_OB_fold"/>
</dbReference>
<dbReference type="PATRIC" id="fig|1255043.3.peg.3589"/>
<dbReference type="InterPro" id="IPR003593">
    <property type="entry name" value="AAA+_ATPase"/>
</dbReference>
<dbReference type="PANTHER" id="PTHR18934">
    <property type="entry name" value="ATP-DEPENDENT RNA HELICASE"/>
    <property type="match status" value="1"/>
</dbReference>
<dbReference type="PANTHER" id="PTHR18934:SF99">
    <property type="entry name" value="ATP-DEPENDENT RNA HELICASE DHX37-RELATED"/>
    <property type="match status" value="1"/>
</dbReference>
<dbReference type="InterPro" id="IPR007502">
    <property type="entry name" value="Helicase-assoc_dom"/>
</dbReference>
<organism evidence="8 9">
    <name type="scientific">Thioalkalivibrio nitratireducens (strain DSM 14787 / UNIQEM 213 / ALEN2)</name>
    <dbReference type="NCBI Taxonomy" id="1255043"/>
    <lineage>
        <taxon>Bacteria</taxon>
        <taxon>Pseudomonadati</taxon>
        <taxon>Pseudomonadota</taxon>
        <taxon>Gammaproteobacteria</taxon>
        <taxon>Chromatiales</taxon>
        <taxon>Ectothiorhodospiraceae</taxon>
        <taxon>Thioalkalivibrio</taxon>
    </lineage>
</organism>
<dbReference type="OrthoDB" id="9805617at2"/>
<dbReference type="SUPFAM" id="SSF52540">
    <property type="entry name" value="P-loop containing nucleoside triphosphate hydrolases"/>
    <property type="match status" value="1"/>
</dbReference>
<accession>L0E1R9</accession>
<gene>
    <name evidence="8" type="primary">hrpA [H]</name>
    <name evidence="8" type="ordered locus">TVNIR_3557</name>
</gene>
<dbReference type="InterPro" id="IPR024590">
    <property type="entry name" value="HrpA_C"/>
</dbReference>
<dbReference type="CDD" id="cd18791">
    <property type="entry name" value="SF2_C_RHA"/>
    <property type="match status" value="1"/>
</dbReference>
<sequence length="1317" mass="147964">MTTPAPPAPVRELEARIPDLLRRDEAALRTLLDRATRRLAREQPADRLLAQAARYLDEALLRAEAFRATLPEPRYADDLPIHAARERIVATIQNHAVTVLCGETGSGKTTQLPKLCLDAGRGRRGRVGHTQPRRIAARSVAARIAEELGSEVGAAVGYKVRFNDQTGPDTHIKLMTDGILLAELRQDPDLLGYDTLIIDEAHERSLNIDFLLGYLKRLLPRRPDLRLIITSATLDPERLAAFFGDAPILEVPGRAWPVEVRYRPLQAPDDDPSREPAAGSRPERDLFDGIADAVAECCREGPGDILVFLPGEREIRDAALRLRREQPAHTEILPLYARLSAAEQSRVFRPHPGRRIVLATNVAETALTVPGIRFVIDTGLARISRYSWRSRVQRLSLEPVAQDSCNQRAGRCGRLGPGICYRLFSDEDYALRPEHSDPEILRSNLAAVILQMAALGLGDPRHFPFVDPPDPRLIRDGYRLLEELHAVDGKGRITAHGRRLAHFPVDPRFAAMLLAGGERGVLTETLTIASFLALQDPRERPAEHAQAADEAQRVFRVEGSDFLTIVQIWNAWHRTREELGSSALKRWCREHFLSYLRMREWQELRAQLATLARQLDLHRNEQAADPEPLHKALLAGLLGHVGRKTERGDYLGTRNRHFQIHPGSGLAKKRPDWIMAAEIAETTRVYAREVASIRPDWILEVGPHLLKHHVHEPHFQARDGRVGAWDRITLYGLVVAPRAPVNFARHDPQEARRLFIQHGLVEGQLRSRSRGLAANRAAVAEIAELEARGRRRDLLAEEDRLRAFYDARLPPEIVDGPGFEAWCRRAERADPDLLRIEPAELMNEPGAALPQGAYPDALEIQGIRLPLGYRFEPGQPDDGVTATVPIAALNGLPDWLGDWLVPGLLEERVTGLLRSLPKGLRRNFVPAPEFARAALERMPAAEGPLLPALTEALEAITGTRVPAEAWRPEQLEPHLQMRFRVLEPDGAEAASGRDLPALKRGLGDSAGAHFDATRPDDIARDGITIWDFGPLPEFVEFEHQGAQLRAYPALVDAGDSVSLRLESDPDNARRLHRGGLRRLFLLGSHRIVRDLRRQLPDIQRACLHYAALGNCEALREQILAAAAERVFLAETPWPCDAEAFRGRLEAGQPRLSAITMELAQLSARILADWHDLRRRLDGDLPLSWIEAGRDIRDQLAHLVPADFLLATPPEVLRELPRYLQAITRRLERLEHTPDKDRRLRVDIEPMWDEAKRLRAAHPEDPAVLRFRYRVEELRVSVFAQELGTLEKVSIPRLARELDELRRSLTVPPPNTRRARGR</sequence>
<keyword evidence="2" id="KW-0378">Hydrolase</keyword>
<reference evidence="8" key="1">
    <citation type="submission" date="2015-12" db="EMBL/GenBank/DDBJ databases">
        <authorList>
            <person name="Tikhonova T.V."/>
            <person name="Pavlov A.R."/>
            <person name="Beletsky A.V."/>
            <person name="Mardanov A.V."/>
            <person name="Sorokin D.Y."/>
            <person name="Ravin N.V."/>
            <person name="Popov V.O."/>
        </authorList>
    </citation>
    <scope>NUCLEOTIDE SEQUENCE</scope>
    <source>
        <strain evidence="8">DSM 14787</strain>
    </source>
</reference>
<proteinExistence type="predicted"/>
<dbReference type="InterPro" id="IPR014001">
    <property type="entry name" value="Helicase_ATP-bd"/>
</dbReference>
<evidence type="ECO:0000259" key="7">
    <source>
        <dbReference type="PROSITE" id="PS51194"/>
    </source>
</evidence>
<dbReference type="Pfam" id="PF07717">
    <property type="entry name" value="OB_NTP_bind"/>
    <property type="match status" value="1"/>
</dbReference>
<dbReference type="RefSeq" id="WP_015260282.1">
    <property type="nucleotide sequence ID" value="NC_019902.2"/>
</dbReference>
<dbReference type="GO" id="GO:0005524">
    <property type="term" value="F:ATP binding"/>
    <property type="evidence" value="ECO:0007669"/>
    <property type="project" value="UniProtKB-KW"/>
</dbReference>
<dbReference type="PROSITE" id="PS51194">
    <property type="entry name" value="HELICASE_CTER"/>
    <property type="match status" value="1"/>
</dbReference>
<dbReference type="GO" id="GO:0003723">
    <property type="term" value="F:RNA binding"/>
    <property type="evidence" value="ECO:0007669"/>
    <property type="project" value="TreeGrafter"/>
</dbReference>
<dbReference type="InterPro" id="IPR010222">
    <property type="entry name" value="RNA_helicase_HrpA"/>
</dbReference>
<dbReference type="FunFam" id="1.20.120.1080:FF:000005">
    <property type="entry name" value="ATP-dependent helicase HrpA"/>
    <property type="match status" value="1"/>
</dbReference>
<dbReference type="SMART" id="SM00490">
    <property type="entry name" value="HELICc"/>
    <property type="match status" value="1"/>
</dbReference>
<feature type="domain" description="Helicase ATP-binding" evidence="6">
    <location>
        <begin position="89"/>
        <end position="252"/>
    </location>
</feature>
<name>L0E1R9_THIND</name>
<dbReference type="Pfam" id="PF11898">
    <property type="entry name" value="DUF3418"/>
    <property type="match status" value="1"/>
</dbReference>
<dbReference type="PROSITE" id="PS51192">
    <property type="entry name" value="HELICASE_ATP_BIND_1"/>
    <property type="match status" value="1"/>
</dbReference>
<evidence type="ECO:0000256" key="5">
    <source>
        <dbReference type="SAM" id="MobiDB-lite"/>
    </source>
</evidence>
<dbReference type="Proteomes" id="UP000010809">
    <property type="component" value="Chromosome"/>
</dbReference>
<feature type="region of interest" description="Disordered" evidence="5">
    <location>
        <begin position="264"/>
        <end position="284"/>
    </location>
</feature>
<dbReference type="Pfam" id="PF00271">
    <property type="entry name" value="Helicase_C"/>
    <property type="match status" value="1"/>
</dbReference>
<feature type="domain" description="Helicase C-terminal" evidence="7">
    <location>
        <begin position="289"/>
        <end position="456"/>
    </location>
</feature>
<dbReference type="Pfam" id="PF00270">
    <property type="entry name" value="DEAD"/>
    <property type="match status" value="1"/>
</dbReference>
<dbReference type="eggNOG" id="COG1643">
    <property type="taxonomic scope" value="Bacteria"/>
</dbReference>
<protein>
    <submittedName>
        <fullName evidence="8">ATP-dependent RNA helicase hrpA-like protein</fullName>
    </submittedName>
</protein>
<keyword evidence="1" id="KW-0547">Nucleotide-binding</keyword>
<dbReference type="InterPro" id="IPR027417">
    <property type="entry name" value="P-loop_NTPase"/>
</dbReference>
<dbReference type="KEGG" id="tni:TVNIR_3557"/>
<evidence type="ECO:0000256" key="3">
    <source>
        <dbReference type="ARBA" id="ARBA00022806"/>
    </source>
</evidence>
<dbReference type="InterPro" id="IPR001650">
    <property type="entry name" value="Helicase_C-like"/>
</dbReference>
<dbReference type="GO" id="GO:0016787">
    <property type="term" value="F:hydrolase activity"/>
    <property type="evidence" value="ECO:0007669"/>
    <property type="project" value="UniProtKB-KW"/>
</dbReference>
<dbReference type="EMBL" id="CP003989">
    <property type="protein sequence ID" value="AGA35187.1"/>
    <property type="molecule type" value="Genomic_DNA"/>
</dbReference>
<dbReference type="SMART" id="SM00487">
    <property type="entry name" value="DEXDc"/>
    <property type="match status" value="1"/>
</dbReference>
<evidence type="ECO:0000259" key="6">
    <source>
        <dbReference type="PROSITE" id="PS51192"/>
    </source>
</evidence>
<evidence type="ECO:0000256" key="1">
    <source>
        <dbReference type="ARBA" id="ARBA00022741"/>
    </source>
</evidence>
<dbReference type="Gene3D" id="3.40.50.300">
    <property type="entry name" value="P-loop containing nucleotide triphosphate hydrolases"/>
    <property type="match status" value="2"/>
</dbReference>
<keyword evidence="3" id="KW-0347">Helicase</keyword>
<dbReference type="Pfam" id="PF21010">
    <property type="entry name" value="HA2_C"/>
    <property type="match status" value="1"/>
</dbReference>
<dbReference type="InterPro" id="IPR011545">
    <property type="entry name" value="DEAD/DEAH_box_helicase_dom"/>
</dbReference>
<dbReference type="NCBIfam" id="TIGR01967">
    <property type="entry name" value="DEAH_box_HrpA"/>
    <property type="match status" value="1"/>
</dbReference>
<dbReference type="STRING" id="1255043.TVNIR_3557"/>
<keyword evidence="9" id="KW-1185">Reference proteome</keyword>